<dbReference type="PANTHER" id="PTHR10073:SF12">
    <property type="entry name" value="DNA MISMATCH REPAIR PROTEIN MLH1"/>
    <property type="match status" value="1"/>
</dbReference>
<sequence length="228" mass="26504">MLQSHSFVGCVNPQWTLIQHHTKLYLLNTTKLSQELFYQILTYDFGNFGVLRLSTPAPLYDLAMLALDCDESGWTEDDGPKEGLAQFIVDFLKKKAEMLEDYFSVEIDQEGNLRGLPLLLDKYAPIMEGLPMFILRLATEVNWDNEKECFRDLSKECSMFYSIRKQYILEAEPGEEQDGEANSWRWKTEHIIFKAFRTLFSPPKNFSEDGTVLQIANLPDLYKVFERC</sequence>
<feature type="domain" description="DNA mismatch repair protein Mlh1 C-terminal" evidence="1">
    <location>
        <begin position="1"/>
        <end position="228"/>
    </location>
</feature>
<gene>
    <name evidence="2" type="ORF">F2P81_026074</name>
</gene>
<dbReference type="GO" id="GO:0140664">
    <property type="term" value="F:ATP-dependent DNA damage sensor activity"/>
    <property type="evidence" value="ECO:0007669"/>
    <property type="project" value="InterPro"/>
</dbReference>
<dbReference type="InterPro" id="IPR038973">
    <property type="entry name" value="MutL/Mlh/Pms-like"/>
</dbReference>
<accession>A0A6A4RIH5</accession>
<dbReference type="AlphaFoldDB" id="A0A6A4RIH5"/>
<dbReference type="GO" id="GO:0016887">
    <property type="term" value="F:ATP hydrolysis activity"/>
    <property type="evidence" value="ECO:0007669"/>
    <property type="project" value="InterPro"/>
</dbReference>
<dbReference type="Pfam" id="PF16413">
    <property type="entry name" value="Mlh1_C"/>
    <property type="match status" value="1"/>
</dbReference>
<name>A0A6A4RIH5_SCOMX</name>
<proteinExistence type="predicted"/>
<dbReference type="PANTHER" id="PTHR10073">
    <property type="entry name" value="DNA MISMATCH REPAIR PROTEIN MLH, PMS, MUTL"/>
    <property type="match status" value="1"/>
</dbReference>
<dbReference type="EMBL" id="VEVO01003244">
    <property type="protein sequence ID" value="KAF0021673.1"/>
    <property type="molecule type" value="Genomic_DNA"/>
</dbReference>
<comment type="caution">
    <text evidence="2">The sequence shown here is derived from an EMBL/GenBank/DDBJ whole genome shotgun (WGS) entry which is preliminary data.</text>
</comment>
<evidence type="ECO:0000259" key="1">
    <source>
        <dbReference type="Pfam" id="PF16413"/>
    </source>
</evidence>
<evidence type="ECO:0000313" key="2">
    <source>
        <dbReference type="EMBL" id="KAF0021673.1"/>
    </source>
</evidence>
<dbReference type="GO" id="GO:0006298">
    <property type="term" value="P:mismatch repair"/>
    <property type="evidence" value="ECO:0007669"/>
    <property type="project" value="InterPro"/>
</dbReference>
<evidence type="ECO:0000313" key="3">
    <source>
        <dbReference type="Proteomes" id="UP000438429"/>
    </source>
</evidence>
<dbReference type="GO" id="GO:0032389">
    <property type="term" value="C:MutLalpha complex"/>
    <property type="evidence" value="ECO:0007669"/>
    <property type="project" value="TreeGrafter"/>
</dbReference>
<protein>
    <recommendedName>
        <fullName evidence="1">DNA mismatch repair protein Mlh1 C-terminal domain-containing protein</fullName>
    </recommendedName>
</protein>
<reference evidence="2 3" key="1">
    <citation type="submission" date="2019-06" db="EMBL/GenBank/DDBJ databases">
        <title>Draft genomes of female and male turbot (Scophthalmus maximus).</title>
        <authorList>
            <person name="Xu H."/>
            <person name="Xu X.-W."/>
            <person name="Shao C."/>
            <person name="Chen S."/>
        </authorList>
    </citation>
    <scope>NUCLEOTIDE SEQUENCE [LARGE SCALE GENOMIC DNA]</scope>
    <source>
        <strain evidence="2">Ysfricsl-2016a</strain>
        <tissue evidence="2">Blood</tissue>
    </source>
</reference>
<dbReference type="InterPro" id="IPR032189">
    <property type="entry name" value="Mlh1_C"/>
</dbReference>
<dbReference type="Proteomes" id="UP000438429">
    <property type="component" value="Unassembled WGS sequence"/>
</dbReference>
<organism evidence="2 3">
    <name type="scientific">Scophthalmus maximus</name>
    <name type="common">Turbot</name>
    <name type="synonym">Psetta maxima</name>
    <dbReference type="NCBI Taxonomy" id="52904"/>
    <lineage>
        <taxon>Eukaryota</taxon>
        <taxon>Metazoa</taxon>
        <taxon>Chordata</taxon>
        <taxon>Craniata</taxon>
        <taxon>Vertebrata</taxon>
        <taxon>Euteleostomi</taxon>
        <taxon>Actinopterygii</taxon>
        <taxon>Neopterygii</taxon>
        <taxon>Teleostei</taxon>
        <taxon>Neoteleostei</taxon>
        <taxon>Acanthomorphata</taxon>
        <taxon>Carangaria</taxon>
        <taxon>Pleuronectiformes</taxon>
        <taxon>Pleuronectoidei</taxon>
        <taxon>Scophthalmidae</taxon>
        <taxon>Scophthalmus</taxon>
    </lineage>
</organism>